<proteinExistence type="inferred from homology"/>
<feature type="binding site" evidence="5">
    <location>
        <begin position="191"/>
        <end position="194"/>
    </location>
    <ligand>
        <name>substrate</name>
    </ligand>
</feature>
<dbReference type="EMBL" id="BMFK01000005">
    <property type="protein sequence ID" value="GGE82015.1"/>
    <property type="molecule type" value="Genomic_DNA"/>
</dbReference>
<evidence type="ECO:0000313" key="9">
    <source>
        <dbReference type="Proteomes" id="UP000605259"/>
    </source>
</evidence>
<dbReference type="Pfam" id="PF17827">
    <property type="entry name" value="PrmC_N"/>
    <property type="match status" value="1"/>
</dbReference>
<evidence type="ECO:0000256" key="5">
    <source>
        <dbReference type="HAMAP-Rule" id="MF_02126"/>
    </source>
</evidence>
<dbReference type="InterPro" id="IPR007848">
    <property type="entry name" value="Small_mtfrase_dom"/>
</dbReference>
<name>A0A917ETW8_9BACI</name>
<accession>A0A917ETW8</accession>
<evidence type="ECO:0000256" key="4">
    <source>
        <dbReference type="ARBA" id="ARBA00048391"/>
    </source>
</evidence>
<dbReference type="InterPro" id="IPR002052">
    <property type="entry name" value="DNA_methylase_N6_adenine_CS"/>
</dbReference>
<dbReference type="HAMAP" id="MF_02126">
    <property type="entry name" value="RF_methyltr_PrmC"/>
    <property type="match status" value="1"/>
</dbReference>
<reference evidence="8" key="2">
    <citation type="submission" date="2020-09" db="EMBL/GenBank/DDBJ databases">
        <authorList>
            <person name="Sun Q."/>
            <person name="Zhou Y."/>
        </authorList>
    </citation>
    <scope>NUCLEOTIDE SEQUENCE</scope>
    <source>
        <strain evidence="8">CGMCC 1.12698</strain>
    </source>
</reference>
<reference evidence="8" key="1">
    <citation type="journal article" date="2014" name="Int. J. Syst. Evol. Microbiol.">
        <title>Complete genome sequence of Corynebacterium casei LMG S-19264T (=DSM 44701T), isolated from a smear-ripened cheese.</title>
        <authorList>
            <consortium name="US DOE Joint Genome Institute (JGI-PGF)"/>
            <person name="Walter F."/>
            <person name="Albersmeier A."/>
            <person name="Kalinowski J."/>
            <person name="Ruckert C."/>
        </authorList>
    </citation>
    <scope>NUCLEOTIDE SEQUENCE</scope>
    <source>
        <strain evidence="8">CGMCC 1.12698</strain>
    </source>
</reference>
<feature type="binding site" evidence="5">
    <location>
        <position position="147"/>
    </location>
    <ligand>
        <name>S-adenosyl-L-methionine</name>
        <dbReference type="ChEBI" id="CHEBI:59789"/>
    </ligand>
</feature>
<dbReference type="Pfam" id="PF05175">
    <property type="entry name" value="MTS"/>
    <property type="match status" value="1"/>
</dbReference>
<dbReference type="GO" id="GO:0032259">
    <property type="term" value="P:methylation"/>
    <property type="evidence" value="ECO:0007669"/>
    <property type="project" value="UniProtKB-KW"/>
</dbReference>
<comment type="catalytic activity">
    <reaction evidence="4 5">
        <text>L-glutaminyl-[peptide chain release factor] + S-adenosyl-L-methionine = N(5)-methyl-L-glutaminyl-[peptide chain release factor] + S-adenosyl-L-homocysteine + H(+)</text>
        <dbReference type="Rhea" id="RHEA:42896"/>
        <dbReference type="Rhea" id="RHEA-COMP:10271"/>
        <dbReference type="Rhea" id="RHEA-COMP:10272"/>
        <dbReference type="ChEBI" id="CHEBI:15378"/>
        <dbReference type="ChEBI" id="CHEBI:30011"/>
        <dbReference type="ChEBI" id="CHEBI:57856"/>
        <dbReference type="ChEBI" id="CHEBI:59789"/>
        <dbReference type="ChEBI" id="CHEBI:61891"/>
        <dbReference type="EC" id="2.1.1.297"/>
    </reaction>
</comment>
<keyword evidence="2 5" id="KW-0808">Transferase</keyword>
<dbReference type="NCBIfam" id="TIGR03534">
    <property type="entry name" value="RF_mod_PrmC"/>
    <property type="match status" value="1"/>
</dbReference>
<dbReference type="GO" id="GO:0003676">
    <property type="term" value="F:nucleic acid binding"/>
    <property type="evidence" value="ECO:0007669"/>
    <property type="project" value="InterPro"/>
</dbReference>
<keyword evidence="1 5" id="KW-0489">Methyltransferase</keyword>
<dbReference type="CDD" id="cd02440">
    <property type="entry name" value="AdoMet_MTases"/>
    <property type="match status" value="1"/>
</dbReference>
<dbReference type="SUPFAM" id="SSF53335">
    <property type="entry name" value="S-adenosyl-L-methionine-dependent methyltransferases"/>
    <property type="match status" value="1"/>
</dbReference>
<keyword evidence="9" id="KW-1185">Reference proteome</keyword>
<dbReference type="RefSeq" id="WP_188389755.1">
    <property type="nucleotide sequence ID" value="NZ_BMFK01000005.1"/>
</dbReference>
<evidence type="ECO:0000256" key="3">
    <source>
        <dbReference type="ARBA" id="ARBA00022691"/>
    </source>
</evidence>
<dbReference type="InterPro" id="IPR040758">
    <property type="entry name" value="PrmC_N"/>
</dbReference>
<dbReference type="AlphaFoldDB" id="A0A917ETW8"/>
<feature type="domain" description="Release factor glutamine methyltransferase N-terminal" evidence="7">
    <location>
        <begin position="7"/>
        <end position="75"/>
    </location>
</feature>
<dbReference type="Proteomes" id="UP000605259">
    <property type="component" value="Unassembled WGS sequence"/>
</dbReference>
<keyword evidence="3 5" id="KW-0949">S-adenosyl-L-methionine</keyword>
<feature type="binding site" evidence="5">
    <location>
        <begin position="124"/>
        <end position="128"/>
    </location>
    <ligand>
        <name>S-adenosyl-L-methionine</name>
        <dbReference type="ChEBI" id="CHEBI:59789"/>
    </ligand>
</feature>
<dbReference type="EC" id="2.1.1.297" evidence="5"/>
<comment type="caution">
    <text evidence="5">Lacks conserved residue(s) required for the propagation of feature annotation.</text>
</comment>
<dbReference type="PANTHER" id="PTHR18895">
    <property type="entry name" value="HEMK METHYLTRANSFERASE"/>
    <property type="match status" value="1"/>
</dbReference>
<sequence length="287" mass="32417">MSQKVIEALNWASSFLQEANRDQNAGEILLCHLLETNRTGLLMNLHEQLTADQQEKFMHYVEEHIQGIPIQYLIGYEYFYGRKFHVNEEVLIPRPETEELVLGVLERIKRLFSREETLQVADIGTGSGAISITLALENQQLHVSTVDIAQESLEVATCNATNLGVDVTFIHGDLLQPFIQKGQKLDIVVSNPPYIPVEEYMGLSPVVKDYEPERALVGGVDGLDFYRRFMDELPLVLKEQAIVAFEVGHGQGGDVKTLLQMTFPDAYVNVVFDINGKDRMVFMEKGF</sequence>
<evidence type="ECO:0000256" key="2">
    <source>
        <dbReference type="ARBA" id="ARBA00022679"/>
    </source>
</evidence>
<dbReference type="PROSITE" id="PS00092">
    <property type="entry name" value="N6_MTASE"/>
    <property type="match status" value="1"/>
</dbReference>
<comment type="function">
    <text evidence="5">Methylates the class 1 translation termination release factors RF1/PrfA and RF2/PrfB on the glutamine residue of the universally conserved GGQ motif.</text>
</comment>
<dbReference type="InterPro" id="IPR019874">
    <property type="entry name" value="RF_methyltr_PrmC"/>
</dbReference>
<dbReference type="Gene3D" id="3.40.50.150">
    <property type="entry name" value="Vaccinia Virus protein VP39"/>
    <property type="match status" value="1"/>
</dbReference>
<dbReference type="InterPro" id="IPR004556">
    <property type="entry name" value="HemK-like"/>
</dbReference>
<feature type="binding site" evidence="5">
    <location>
        <position position="191"/>
    </location>
    <ligand>
        <name>S-adenosyl-L-methionine</name>
        <dbReference type="ChEBI" id="CHEBI:59789"/>
    </ligand>
</feature>
<gene>
    <name evidence="5 8" type="primary">prmC</name>
    <name evidence="8" type="ORF">GCM10007140_34580</name>
</gene>
<evidence type="ECO:0000313" key="8">
    <source>
        <dbReference type="EMBL" id="GGE82015.1"/>
    </source>
</evidence>
<dbReference type="Gene3D" id="1.10.8.10">
    <property type="entry name" value="DNA helicase RuvA subunit, C-terminal domain"/>
    <property type="match status" value="1"/>
</dbReference>
<dbReference type="PANTHER" id="PTHR18895:SF74">
    <property type="entry name" value="MTRF1L RELEASE FACTOR GLUTAMINE METHYLTRANSFERASE"/>
    <property type="match status" value="1"/>
</dbReference>
<comment type="similarity">
    <text evidence="5">Belongs to the protein N5-glutamine methyltransferase family. PrmC subfamily.</text>
</comment>
<dbReference type="GO" id="GO:0102559">
    <property type="term" value="F:peptide chain release factor N(5)-glutamine methyltransferase activity"/>
    <property type="evidence" value="ECO:0007669"/>
    <property type="project" value="UniProtKB-EC"/>
</dbReference>
<evidence type="ECO:0000259" key="6">
    <source>
        <dbReference type="Pfam" id="PF05175"/>
    </source>
</evidence>
<evidence type="ECO:0000259" key="7">
    <source>
        <dbReference type="Pfam" id="PF17827"/>
    </source>
</evidence>
<feature type="domain" description="Methyltransferase small" evidence="6">
    <location>
        <begin position="114"/>
        <end position="194"/>
    </location>
</feature>
<dbReference type="InterPro" id="IPR029063">
    <property type="entry name" value="SAM-dependent_MTases_sf"/>
</dbReference>
<dbReference type="InterPro" id="IPR050320">
    <property type="entry name" value="N5-glutamine_MTase"/>
</dbReference>
<comment type="caution">
    <text evidence="8">The sequence shown here is derived from an EMBL/GenBank/DDBJ whole genome shotgun (WGS) entry which is preliminary data.</text>
</comment>
<organism evidence="8 9">
    <name type="scientific">Priestia taiwanensis</name>
    <dbReference type="NCBI Taxonomy" id="1347902"/>
    <lineage>
        <taxon>Bacteria</taxon>
        <taxon>Bacillati</taxon>
        <taxon>Bacillota</taxon>
        <taxon>Bacilli</taxon>
        <taxon>Bacillales</taxon>
        <taxon>Bacillaceae</taxon>
        <taxon>Priestia</taxon>
    </lineage>
</organism>
<protein>
    <recommendedName>
        <fullName evidence="5">Release factor glutamine methyltransferase</fullName>
        <shortName evidence="5">RF MTase</shortName>
        <ecNumber evidence="5">2.1.1.297</ecNumber>
    </recommendedName>
    <alternativeName>
        <fullName evidence="5">N5-glutamine methyltransferase PrmC</fullName>
    </alternativeName>
    <alternativeName>
        <fullName evidence="5">Protein-(glutamine-N5) MTase PrmC</fullName>
    </alternativeName>
    <alternativeName>
        <fullName evidence="5">Protein-glutamine N-methyltransferase PrmC</fullName>
    </alternativeName>
</protein>
<evidence type="ECO:0000256" key="1">
    <source>
        <dbReference type="ARBA" id="ARBA00022603"/>
    </source>
</evidence>
<dbReference type="NCBIfam" id="TIGR00536">
    <property type="entry name" value="hemK_fam"/>
    <property type="match status" value="1"/>
</dbReference>